<evidence type="ECO:0000313" key="3">
    <source>
        <dbReference type="Proteomes" id="UP000011724"/>
    </source>
</evidence>
<dbReference type="STRING" id="1322246.BN4_12429"/>
<dbReference type="EMBL" id="FO203427">
    <property type="protein sequence ID" value="CCH49664.1"/>
    <property type="molecule type" value="Genomic_DNA"/>
</dbReference>
<organism evidence="2 3">
    <name type="scientific">Pseudodesulfovibrio piezophilus (strain DSM 21447 / JCM 15486 / C1TLV30)</name>
    <name type="common">Desulfovibrio piezophilus</name>
    <dbReference type="NCBI Taxonomy" id="1322246"/>
    <lineage>
        <taxon>Bacteria</taxon>
        <taxon>Pseudomonadati</taxon>
        <taxon>Thermodesulfobacteriota</taxon>
        <taxon>Desulfovibrionia</taxon>
        <taxon>Desulfovibrionales</taxon>
        <taxon>Desulfovibrionaceae</taxon>
    </lineage>
</organism>
<dbReference type="KEGG" id="dpi:BN4_12429"/>
<dbReference type="Proteomes" id="UP000011724">
    <property type="component" value="Chromosome"/>
</dbReference>
<dbReference type="PATRIC" id="fig|879567.3.peg.2594"/>
<dbReference type="BioCyc" id="DPIE1322246:BN4_RS12190-MONOMER"/>
<dbReference type="eggNOG" id="COG4641">
    <property type="taxonomic scope" value="Bacteria"/>
</dbReference>
<proteinExistence type="predicted"/>
<reference evidence="2 3" key="1">
    <citation type="journal article" date="2013" name="PLoS ONE">
        <title>The first genomic and proteomic characterization of a deep-sea sulfate reducer: insights into the piezophilic lifestyle of Desulfovibrio piezophilus.</title>
        <authorList>
            <person name="Pradel N."/>
            <person name="Ji B."/>
            <person name="Gimenez G."/>
            <person name="Talla E."/>
            <person name="Lenoble P."/>
            <person name="Garel M."/>
            <person name="Tamburini C."/>
            <person name="Fourquet P."/>
            <person name="Lebrun R."/>
            <person name="Bertin P."/>
            <person name="Denis Y."/>
            <person name="Pophillat M."/>
            <person name="Barbe V."/>
            <person name="Ollivier B."/>
            <person name="Dolla A."/>
        </authorList>
    </citation>
    <scope>NUCLEOTIDE SEQUENCE [LARGE SCALE GENOMIC DNA]</scope>
    <source>
        <strain evidence="3">DSM 10523 / SB164P1</strain>
    </source>
</reference>
<name>M1WRM9_PSEP2</name>
<accession>M1WRM9</accession>
<evidence type="ECO:0000313" key="2">
    <source>
        <dbReference type="EMBL" id="CCH49664.1"/>
    </source>
</evidence>
<keyword evidence="3" id="KW-1185">Reference proteome</keyword>
<sequence length="563" mass="63495">MEKKDIGCGMPDILSICLIDPQPLIMAAFRSMGHQVFPLITGEKPFLDLPSALAKAGCVPDMVIQTETLAHRTLVMGLSEVDCPTLFWAMDPHLNAHWHGLYARLFDLTCSTQRGSIPELRRWGAPDVRWLPMFGRPESWVETADRKYDLAFVGRVSSHRPARQWMLDFLRKKVDGSQLAVEHSLSYEAMMALYRDSRITPNESILGEVNFRLFEATSCGCLVLSQDLGDEQEALFEPGREFDTYENAVELDEKLSLYMKNSRLVRTMGRAARERVLAEHLPIHRAQRLLDFAGDCVRNRVTGTKAEEWEGLVRAAMWEAGVLETSPMDVLARLSKLEPEADVAATIVRMLAVSGLTSALEANIRAILGSRLHGDSLDVNLVGTMAALRLDQWDMAKAFWYRQSQISGRPPAAPPQTPLDILTLWAKELKRHGRVVRVGFSFDPRYNLPFSAVECLMTLLREEPEHLPTLKFLDSLLRSMTGFEQLRVGFLSIITLHERNDWRAAQEIALADLKSYRLESGLEELCLAQDLAARKGEMERFDKALSARDRSGALGRRLATFSR</sequence>
<dbReference type="Pfam" id="PF13524">
    <property type="entry name" value="Glyco_trans_1_2"/>
    <property type="match status" value="1"/>
</dbReference>
<protein>
    <recommendedName>
        <fullName evidence="1">Spore protein YkvP/CgeB glycosyl transferase-like domain-containing protein</fullName>
    </recommendedName>
</protein>
<dbReference type="InterPro" id="IPR055259">
    <property type="entry name" value="YkvP/CgeB_Glyco_trans-like"/>
</dbReference>
<dbReference type="RefSeq" id="WP_015415707.1">
    <property type="nucleotide sequence ID" value="NC_020409.1"/>
</dbReference>
<evidence type="ECO:0000259" key="1">
    <source>
        <dbReference type="Pfam" id="PF13524"/>
    </source>
</evidence>
<dbReference type="SUPFAM" id="SSF53756">
    <property type="entry name" value="UDP-Glycosyltransferase/glycogen phosphorylase"/>
    <property type="match status" value="1"/>
</dbReference>
<dbReference type="AlphaFoldDB" id="M1WRM9"/>
<feature type="domain" description="Spore protein YkvP/CgeB glycosyl transferase-like" evidence="1">
    <location>
        <begin position="139"/>
        <end position="291"/>
    </location>
</feature>
<gene>
    <name evidence="2" type="ordered locus">BN4_12429</name>
</gene>
<dbReference type="HOGENOM" id="CLU_453249_0_0_7"/>
<dbReference type="OrthoDB" id="5464538at2"/>
<dbReference type="Gene3D" id="3.40.50.2000">
    <property type="entry name" value="Glycogen Phosphorylase B"/>
    <property type="match status" value="1"/>
</dbReference>
<reference evidence="3" key="2">
    <citation type="journal article" date="2013" name="Stand. Genomic Sci.">
        <title>Complete genome sequence of Desulfocapsa sulfexigens, a marine deltaproteobacterium specialized in disproportionating inorganic sulfur compounds.</title>
        <authorList>
            <person name="Finster K.W."/>
            <person name="Kjeldsen K.U."/>
            <person name="Kube M."/>
            <person name="Reinhardt R."/>
            <person name="Mussmann M."/>
            <person name="Amann R."/>
            <person name="Schreiber L."/>
        </authorList>
    </citation>
    <scope>NUCLEOTIDE SEQUENCE [LARGE SCALE GENOMIC DNA]</scope>
    <source>
        <strain evidence="3">DSM 10523 / SB164P1</strain>
    </source>
</reference>